<reference evidence="1" key="1">
    <citation type="thesis" date="2020" institute="ProQuest LLC" country="789 East Eisenhower Parkway, Ann Arbor, MI, USA">
        <title>Comparative Genomics and Chromosome Evolution.</title>
        <authorList>
            <person name="Mudd A.B."/>
        </authorList>
    </citation>
    <scope>NUCLEOTIDE SEQUENCE</scope>
    <source>
        <strain evidence="1">237g6f4</strain>
        <tissue evidence="1">Blood</tissue>
    </source>
</reference>
<protein>
    <submittedName>
        <fullName evidence="1">Uncharacterized protein</fullName>
    </submittedName>
</protein>
<evidence type="ECO:0000313" key="2">
    <source>
        <dbReference type="Proteomes" id="UP000824782"/>
    </source>
</evidence>
<dbReference type="Proteomes" id="UP000824782">
    <property type="component" value="Unassembled WGS sequence"/>
</dbReference>
<accession>A0AAV7BD45</accession>
<gene>
    <name evidence="1" type="ORF">GDO81_011199</name>
</gene>
<comment type="caution">
    <text evidence="1">The sequence shown here is derived from an EMBL/GenBank/DDBJ whole genome shotgun (WGS) entry which is preliminary data.</text>
</comment>
<name>A0AAV7BD45_ENGPU</name>
<evidence type="ECO:0000313" key="1">
    <source>
        <dbReference type="EMBL" id="KAG8570293.1"/>
    </source>
</evidence>
<dbReference type="AlphaFoldDB" id="A0AAV7BD45"/>
<sequence length="73" mass="7657">MSLSLGQETGGWFPVAAHSWFFQRIQCGVGKVAMFCNDLHNLSHVDLPGKAGAVTLSGSGARAVRSRDVPAAS</sequence>
<proteinExistence type="predicted"/>
<keyword evidence="2" id="KW-1185">Reference proteome</keyword>
<organism evidence="1 2">
    <name type="scientific">Engystomops pustulosus</name>
    <name type="common">Tungara frog</name>
    <name type="synonym">Physalaemus pustulosus</name>
    <dbReference type="NCBI Taxonomy" id="76066"/>
    <lineage>
        <taxon>Eukaryota</taxon>
        <taxon>Metazoa</taxon>
        <taxon>Chordata</taxon>
        <taxon>Craniata</taxon>
        <taxon>Vertebrata</taxon>
        <taxon>Euteleostomi</taxon>
        <taxon>Amphibia</taxon>
        <taxon>Batrachia</taxon>
        <taxon>Anura</taxon>
        <taxon>Neobatrachia</taxon>
        <taxon>Hyloidea</taxon>
        <taxon>Leptodactylidae</taxon>
        <taxon>Leiuperinae</taxon>
        <taxon>Engystomops</taxon>
    </lineage>
</organism>
<dbReference type="EMBL" id="WNYA01000005">
    <property type="protein sequence ID" value="KAG8570293.1"/>
    <property type="molecule type" value="Genomic_DNA"/>
</dbReference>